<evidence type="ECO:0000313" key="3">
    <source>
        <dbReference type="EMBL" id="KPZ06854.1"/>
    </source>
</evidence>
<name>A0AA40TWY9_9PSED</name>
<dbReference type="Proteomes" id="UP000050523">
    <property type="component" value="Unassembled WGS sequence"/>
</dbReference>
<dbReference type="EMBL" id="LJRO01000048">
    <property type="protein sequence ID" value="KPZ06854.1"/>
    <property type="molecule type" value="Genomic_DNA"/>
</dbReference>
<evidence type="ECO:0008006" key="5">
    <source>
        <dbReference type="Google" id="ProtNLM"/>
    </source>
</evidence>
<comment type="caution">
    <text evidence="3">The sequence shown here is derived from an EMBL/GenBank/DDBJ whole genome shotgun (WGS) entry which is preliminary data.</text>
</comment>
<dbReference type="Pfam" id="PF08906">
    <property type="entry name" value="T6SS_Tdi1_C"/>
    <property type="match status" value="1"/>
</dbReference>
<feature type="domain" description="T6SS immunity protein Tdi1 C-terminal" evidence="2">
    <location>
        <begin position="131"/>
        <end position="197"/>
    </location>
</feature>
<dbReference type="InterPro" id="IPR015002">
    <property type="entry name" value="T6SS_Tdi1_C"/>
</dbReference>
<evidence type="ECO:0000259" key="2">
    <source>
        <dbReference type="Pfam" id="PF08906"/>
    </source>
</evidence>
<dbReference type="AlphaFoldDB" id="A0AA40TWY9"/>
<dbReference type="Pfam" id="PF08887">
    <property type="entry name" value="GAD-like"/>
    <property type="match status" value="1"/>
</dbReference>
<dbReference type="InterPro" id="IPR014983">
    <property type="entry name" value="GAD-rel"/>
</dbReference>
<accession>A0AA40TWY9</accession>
<organism evidence="3 4">
    <name type="scientific">Pseudomonas tremae</name>
    <dbReference type="NCBI Taxonomy" id="200454"/>
    <lineage>
        <taxon>Bacteria</taxon>
        <taxon>Pseudomonadati</taxon>
        <taxon>Pseudomonadota</taxon>
        <taxon>Gammaproteobacteria</taxon>
        <taxon>Pseudomonadales</taxon>
        <taxon>Pseudomonadaceae</taxon>
        <taxon>Pseudomonas</taxon>
    </lineage>
</organism>
<evidence type="ECO:0000259" key="1">
    <source>
        <dbReference type="Pfam" id="PF08887"/>
    </source>
</evidence>
<reference evidence="3 4" key="1">
    <citation type="submission" date="2015-09" db="EMBL/GenBank/DDBJ databases">
        <title>Genome announcement of multiple Pseudomonas syringae strains.</title>
        <authorList>
            <person name="Thakur S."/>
            <person name="Wang P.W."/>
            <person name="Gong Y."/>
            <person name="Weir B.S."/>
            <person name="Guttman D.S."/>
        </authorList>
    </citation>
    <scope>NUCLEOTIDE SEQUENCE [LARGE SCALE GENOMIC DNA]</scope>
    <source>
        <strain evidence="3 4">ICMP9151</strain>
    </source>
</reference>
<evidence type="ECO:0000313" key="4">
    <source>
        <dbReference type="Proteomes" id="UP000050523"/>
    </source>
</evidence>
<protein>
    <recommendedName>
        <fullName evidence="5">GAD-like domain protein</fullName>
    </recommendedName>
</protein>
<gene>
    <name evidence="3" type="ORF">ALO43_04092</name>
</gene>
<feature type="domain" description="GAD-related" evidence="1">
    <location>
        <begin position="8"/>
        <end position="112"/>
    </location>
</feature>
<sequence length="209" mass="23703">MDCMMDEHYAFFLKKFGPAVERQLVPAPSIARYTNKLPEQLLNYWEDFGWCGYAEGLFWTVNPLDYESLLNTWFAGIEAFKSDNYHVIARSAFGELYLWGEKSADSLSITSYMSRYSTNSSVFAGENLDFGIKVFFSSMQLEHNDLDSLFKPALKSLGPLKADEMYGFVPALALGGPVELKNLQKVKTIEHLAFLSQTSPLQDWGFPDV</sequence>
<proteinExistence type="predicted"/>